<dbReference type="AlphaFoldDB" id="A0A9D4BS04"/>
<evidence type="ECO:0008006" key="3">
    <source>
        <dbReference type="Google" id="ProtNLM"/>
    </source>
</evidence>
<dbReference type="Proteomes" id="UP000828390">
    <property type="component" value="Unassembled WGS sequence"/>
</dbReference>
<name>A0A9D4BS04_DREPO</name>
<protein>
    <recommendedName>
        <fullName evidence="3">CCHC-type domain-containing protein</fullName>
    </recommendedName>
</protein>
<dbReference type="EMBL" id="JAIWYP010000015">
    <property type="protein sequence ID" value="KAH3703232.1"/>
    <property type="molecule type" value="Genomic_DNA"/>
</dbReference>
<comment type="caution">
    <text evidence="1">The sequence shown here is derived from an EMBL/GenBank/DDBJ whole genome shotgun (WGS) entry which is preliminary data.</text>
</comment>
<reference evidence="1" key="2">
    <citation type="submission" date="2020-11" db="EMBL/GenBank/DDBJ databases">
        <authorList>
            <person name="McCartney M.A."/>
            <person name="Auch B."/>
            <person name="Kono T."/>
            <person name="Mallez S."/>
            <person name="Becker A."/>
            <person name="Gohl D.M."/>
            <person name="Silverstein K.A.T."/>
            <person name="Koren S."/>
            <person name="Bechman K.B."/>
            <person name="Herman A."/>
            <person name="Abrahante J.E."/>
            <person name="Garbe J."/>
        </authorList>
    </citation>
    <scope>NUCLEOTIDE SEQUENCE</scope>
    <source>
        <strain evidence="1">Duluth1</strain>
        <tissue evidence="1">Whole animal</tissue>
    </source>
</reference>
<evidence type="ECO:0000313" key="1">
    <source>
        <dbReference type="EMBL" id="KAH3703232.1"/>
    </source>
</evidence>
<evidence type="ECO:0000313" key="2">
    <source>
        <dbReference type="Proteomes" id="UP000828390"/>
    </source>
</evidence>
<organism evidence="1 2">
    <name type="scientific">Dreissena polymorpha</name>
    <name type="common">Zebra mussel</name>
    <name type="synonym">Mytilus polymorpha</name>
    <dbReference type="NCBI Taxonomy" id="45954"/>
    <lineage>
        <taxon>Eukaryota</taxon>
        <taxon>Metazoa</taxon>
        <taxon>Spiralia</taxon>
        <taxon>Lophotrochozoa</taxon>
        <taxon>Mollusca</taxon>
        <taxon>Bivalvia</taxon>
        <taxon>Autobranchia</taxon>
        <taxon>Heteroconchia</taxon>
        <taxon>Euheterodonta</taxon>
        <taxon>Imparidentia</taxon>
        <taxon>Neoheterodontei</taxon>
        <taxon>Myida</taxon>
        <taxon>Dreissenoidea</taxon>
        <taxon>Dreissenidae</taxon>
        <taxon>Dreissena</taxon>
    </lineage>
</organism>
<sequence>MDRQYLTSLNPARSEPKGLPARYIPHGESSSCWRCGDQFHGRHFCKALTRICYKCRNYGHYAECCKTTKHQEQKTAADSRTLHTNQSNCVKKPSEPLQIQPLNNTRQQMENASVEIELHILSFHPINNAELLNLCVSNSSIKKVCVSKCALSKQNPLKVEIKKLESDIQKHVSTTESLSLEIKTRDKIITKPGFHCEKKSDKGRKLKLNF</sequence>
<proteinExistence type="predicted"/>
<accession>A0A9D4BS04</accession>
<reference evidence="1" key="1">
    <citation type="journal article" date="2019" name="bioRxiv">
        <title>The Genome of the Zebra Mussel, Dreissena polymorpha: A Resource for Invasive Species Research.</title>
        <authorList>
            <person name="McCartney M.A."/>
            <person name="Auch B."/>
            <person name="Kono T."/>
            <person name="Mallez S."/>
            <person name="Zhang Y."/>
            <person name="Obille A."/>
            <person name="Becker A."/>
            <person name="Abrahante J.E."/>
            <person name="Garbe J."/>
            <person name="Badalamenti J.P."/>
            <person name="Herman A."/>
            <person name="Mangelson H."/>
            <person name="Liachko I."/>
            <person name="Sullivan S."/>
            <person name="Sone E.D."/>
            <person name="Koren S."/>
            <person name="Silverstein K.A.T."/>
            <person name="Beckman K.B."/>
            <person name="Gohl D.M."/>
        </authorList>
    </citation>
    <scope>NUCLEOTIDE SEQUENCE</scope>
    <source>
        <strain evidence="1">Duluth1</strain>
        <tissue evidence="1">Whole animal</tissue>
    </source>
</reference>
<keyword evidence="2" id="KW-1185">Reference proteome</keyword>
<gene>
    <name evidence="1" type="ORF">DPMN_078263</name>
</gene>